<keyword evidence="7" id="KW-1185">Reference proteome</keyword>
<feature type="signal peptide" evidence="3">
    <location>
        <begin position="1"/>
        <end position="21"/>
    </location>
</feature>
<dbReference type="InterPro" id="IPR004843">
    <property type="entry name" value="Calcineurin-like_PHP"/>
</dbReference>
<proteinExistence type="predicted"/>
<dbReference type="Proteomes" id="UP000646211">
    <property type="component" value="Unassembled WGS sequence"/>
</dbReference>
<keyword evidence="2" id="KW-0378">Hydrolase</keyword>
<organism evidence="6 7">
    <name type="scientific">Flavobacterium soyangense</name>
    <dbReference type="NCBI Taxonomy" id="2023265"/>
    <lineage>
        <taxon>Bacteria</taxon>
        <taxon>Pseudomonadati</taxon>
        <taxon>Bacteroidota</taxon>
        <taxon>Flavobacteriia</taxon>
        <taxon>Flavobacteriales</taxon>
        <taxon>Flavobacteriaceae</taxon>
        <taxon>Flavobacterium</taxon>
    </lineage>
</organism>
<feature type="domain" description="Calcineurin-like phosphoesterase" evidence="4">
    <location>
        <begin position="41"/>
        <end position="288"/>
    </location>
</feature>
<dbReference type="InterPro" id="IPR005565">
    <property type="entry name" value="Hemolysn_activator_HlyB_C"/>
</dbReference>
<dbReference type="InterPro" id="IPR051558">
    <property type="entry name" value="Metallophosphoesterase_PAP"/>
</dbReference>
<evidence type="ECO:0000313" key="7">
    <source>
        <dbReference type="Proteomes" id="UP000646211"/>
    </source>
</evidence>
<feature type="chain" id="PRO_5037665091" evidence="3">
    <location>
        <begin position="22"/>
        <end position="1213"/>
    </location>
</feature>
<accession>A0A930XWQ8</accession>
<dbReference type="Pfam" id="PF03865">
    <property type="entry name" value="ShlB"/>
    <property type="match status" value="1"/>
</dbReference>
<dbReference type="Pfam" id="PF00149">
    <property type="entry name" value="Metallophos"/>
    <property type="match status" value="1"/>
</dbReference>
<protein>
    <submittedName>
        <fullName evidence="6">Metallophosphoesterase</fullName>
    </submittedName>
</protein>
<dbReference type="PANTHER" id="PTHR10161">
    <property type="entry name" value="TARTRATE-RESISTANT ACID PHOSPHATASE TYPE 5"/>
    <property type="match status" value="1"/>
</dbReference>
<dbReference type="SUPFAM" id="SSF56300">
    <property type="entry name" value="Metallo-dependent phosphatases"/>
    <property type="match status" value="1"/>
</dbReference>
<dbReference type="AlphaFoldDB" id="A0A930XWQ8"/>
<dbReference type="InterPro" id="IPR029052">
    <property type="entry name" value="Metallo-depent_PP-like"/>
</dbReference>
<gene>
    <name evidence="6" type="ORF">IR213_12695</name>
</gene>
<name>A0A930XWQ8_9FLAO</name>
<comment type="caution">
    <text evidence="6">The sequence shown here is derived from an EMBL/GenBank/DDBJ whole genome shotgun (WGS) entry which is preliminary data.</text>
</comment>
<evidence type="ECO:0000259" key="5">
    <source>
        <dbReference type="Pfam" id="PF03865"/>
    </source>
</evidence>
<evidence type="ECO:0000259" key="4">
    <source>
        <dbReference type="Pfam" id="PF00149"/>
    </source>
</evidence>
<dbReference type="RefSeq" id="WP_194312682.1">
    <property type="nucleotide sequence ID" value="NZ_JADHEC010000031.1"/>
</dbReference>
<dbReference type="EMBL" id="JADHEC010000031">
    <property type="protein sequence ID" value="MBF2709442.1"/>
    <property type="molecule type" value="Genomic_DNA"/>
</dbReference>
<reference evidence="6" key="1">
    <citation type="submission" date="2020-11" db="EMBL/GenBank/DDBJ databases">
        <title>Genome of Flavobacterium soyangense.</title>
        <authorList>
            <person name="Liu Q."/>
            <person name="Xin Y.-H."/>
        </authorList>
    </citation>
    <scope>NUCLEOTIDE SEQUENCE</scope>
    <source>
        <strain evidence="6">CGMCC 1.13493</strain>
    </source>
</reference>
<sequence>MRYFFRILLVGLMIFLSHSCATFDKQTTKKSSVKDDNLGVNIYLIGDAGLLENGNQSKALDALKDKIKDSKKEDVLLFLGDNVYPKGMPSEISDVNREEAENSLQAQTNIAQNFKGKVIFIPGNHDWYSGIDGLKEEQKMVEKALGKNSFLPKNGCPIDSYEISKDIVVIAVDSEWYLTDWDKHPKINDNCNIKTRFKFFEEFKSLVNKNQGKTIVLAMHHPLESNGNHGGQYAFNILKTPLNIIRRTSGASPEDSNYPLYRELSNKITTILQEYKDNVIVVSGHDHNLQYLVHKNISQIISGSGSKVNSVRHFKKDTLTFGYSGLGYSILNIQANKQAVSFFDANNNLLHSKVIREIKKKVSTQNVNFPIEKNISASIYNQNIGKKSSAFNFFFGNHYRELYSKKFNFQVVNLDTLYGGLKPVKLGGGNQSVSLRLEDKDGKEYVMRRLRKSATQFIQVKAFQQDYMKDRLNNTVAERFLMDFYTTSYPFSALVTGNLSDIVGVYHANPQIFYIPKQNGLENFNDVLGNDLYLIEERLSKEFKAGKSFGKSDDIVSTDEVMNNLMKDEKYNINHQQYIKTRLFDMWLGDWDRHEDQYRWATYINQDGTISYAPIPRDRDQAFPKFDGFFTQASTHLVPALWLMQSFGPNLKNVETFNQIIYKTDMMLINQSSLDEWLTEASFLQKNLTDESIEKAFANLPEEIKEKNIENIKANLKSRRDHIADWANEYYKILNKNAIIIGTNKDDIFEITRLENGSTHIKVERNKSSENSKDIVYEKEFYPNITKEIWIYGLDDKDHFIVNGNGKAAIKIIIVGGQDKDIYTIENPGKIQIYDYKTKESVFEGKEVKHTLTDDYTINTFDHNKFKHNFRQILPSISYNPDDGFLLGALMHVTKFNFENNPFSQKHTFGARYLTATNGFEVSYKTELANSIKKYNIGFETRYTTPAFSQNFFGFGNETKNFENSLDIEYYRTRLEQFNAKLSLIRRGKAGSLLNVSIPFDYVKPNDNMGRIIEQLFVPQQLEAKKFIGFETNYRFENKNNKAFSTLGFEFNFTAGWKTNLEQGNLNYAYFSPALQIDYPIIRNEKLTLSTLWKGNIISNNNFEFYQAASIGGKNGLRGYRNERFSGKSSYYQNTDLRMNLFNFNAGILPAKFGVFSGFDYGKVWLDDDNSNKWHTSYGGGIFANAAGLFIFQTSYFASDDGGRFVFGLDFGF</sequence>
<evidence type="ECO:0000256" key="1">
    <source>
        <dbReference type="ARBA" id="ARBA00022729"/>
    </source>
</evidence>
<dbReference type="Gene3D" id="3.60.21.10">
    <property type="match status" value="1"/>
</dbReference>
<dbReference type="GO" id="GO:0016787">
    <property type="term" value="F:hydrolase activity"/>
    <property type="evidence" value="ECO:0007669"/>
    <property type="project" value="UniProtKB-KW"/>
</dbReference>
<evidence type="ECO:0000256" key="3">
    <source>
        <dbReference type="SAM" id="SignalP"/>
    </source>
</evidence>
<dbReference type="PANTHER" id="PTHR10161:SF14">
    <property type="entry name" value="TARTRATE-RESISTANT ACID PHOSPHATASE TYPE 5"/>
    <property type="match status" value="1"/>
</dbReference>
<feature type="domain" description="Haemolysin activator HlyB C-terminal" evidence="5">
    <location>
        <begin position="1026"/>
        <end position="1176"/>
    </location>
</feature>
<keyword evidence="1 3" id="KW-0732">Signal</keyword>
<evidence type="ECO:0000256" key="2">
    <source>
        <dbReference type="ARBA" id="ARBA00022801"/>
    </source>
</evidence>
<evidence type="ECO:0000313" key="6">
    <source>
        <dbReference type="EMBL" id="MBF2709442.1"/>
    </source>
</evidence>